<keyword evidence="6" id="KW-1185">Reference proteome</keyword>
<sequence>MAVTMREVAALAGVSLKTVSNVINNYPYIRPETRAKVEFAIQQLDFHPNISARNLAQGRTGLIGLVLPDLRIPYFAELAYSVMGAAEQLGRKLVIEQTGERGQRELEVLRAKGRRLTDGLLFSPIAMNPDAPALLDVGYPLVLLGERVFGAPVDHVTMDNFAGARAAALHLAERGCRDIAVIGTRAEETAGSSVLRLAGLRAGLAEAGLELNPLLIAETDRWVHKEGARLMSDLLDQGVPLDGVFAMNDALALGAMHAIHRRSLVVPGDVAVIGFDNISESESSDPRLTSVDPGREQIANEAVRLLAARIDGETTPAQTVVVRHTLVRRESA</sequence>
<dbReference type="InterPro" id="IPR046335">
    <property type="entry name" value="LacI/GalR-like_sensor"/>
</dbReference>
<evidence type="ECO:0000256" key="3">
    <source>
        <dbReference type="ARBA" id="ARBA00023163"/>
    </source>
</evidence>
<comment type="caution">
    <text evidence="5">The sequence shown here is derived from an EMBL/GenBank/DDBJ whole genome shotgun (WGS) entry which is preliminary data.</text>
</comment>
<dbReference type="InterPro" id="IPR000843">
    <property type="entry name" value="HTH_LacI"/>
</dbReference>
<evidence type="ECO:0000313" key="5">
    <source>
        <dbReference type="EMBL" id="RZS62327.1"/>
    </source>
</evidence>
<dbReference type="GO" id="GO:0003700">
    <property type="term" value="F:DNA-binding transcription factor activity"/>
    <property type="evidence" value="ECO:0007669"/>
    <property type="project" value="TreeGrafter"/>
</dbReference>
<dbReference type="CDD" id="cd06267">
    <property type="entry name" value="PBP1_LacI_sugar_binding-like"/>
    <property type="match status" value="1"/>
</dbReference>
<dbReference type="PROSITE" id="PS50932">
    <property type="entry name" value="HTH_LACI_2"/>
    <property type="match status" value="1"/>
</dbReference>
<evidence type="ECO:0000256" key="1">
    <source>
        <dbReference type="ARBA" id="ARBA00023015"/>
    </source>
</evidence>
<dbReference type="CDD" id="cd01392">
    <property type="entry name" value="HTH_LacI"/>
    <property type="match status" value="1"/>
</dbReference>
<keyword evidence="3" id="KW-0804">Transcription</keyword>
<evidence type="ECO:0000313" key="6">
    <source>
        <dbReference type="Proteomes" id="UP000293852"/>
    </source>
</evidence>
<dbReference type="SMART" id="SM00354">
    <property type="entry name" value="HTH_LACI"/>
    <property type="match status" value="1"/>
</dbReference>
<evidence type="ECO:0000259" key="4">
    <source>
        <dbReference type="PROSITE" id="PS50932"/>
    </source>
</evidence>
<evidence type="ECO:0000256" key="2">
    <source>
        <dbReference type="ARBA" id="ARBA00023125"/>
    </source>
</evidence>
<keyword evidence="2" id="KW-0238">DNA-binding</keyword>
<dbReference type="OrthoDB" id="2854648at2"/>
<dbReference type="Pfam" id="PF00356">
    <property type="entry name" value="LacI"/>
    <property type="match status" value="1"/>
</dbReference>
<keyword evidence="1" id="KW-0805">Transcription regulation</keyword>
<protein>
    <submittedName>
        <fullName evidence="5">LacI family transcriptional regulator</fullName>
    </submittedName>
</protein>
<accession>A0A4Q7M5R2</accession>
<dbReference type="RefSeq" id="WP_130415690.1">
    <property type="nucleotide sequence ID" value="NZ_SGWX01000001.1"/>
</dbReference>
<name>A0A4Q7M5R2_9MICO</name>
<dbReference type="PANTHER" id="PTHR30146">
    <property type="entry name" value="LACI-RELATED TRANSCRIPTIONAL REPRESSOR"/>
    <property type="match status" value="1"/>
</dbReference>
<dbReference type="PANTHER" id="PTHR30146:SF109">
    <property type="entry name" value="HTH-TYPE TRANSCRIPTIONAL REGULATOR GALS"/>
    <property type="match status" value="1"/>
</dbReference>
<reference evidence="5 6" key="1">
    <citation type="submission" date="2019-02" db="EMBL/GenBank/DDBJ databases">
        <title>Sequencing the genomes of 1000 actinobacteria strains.</title>
        <authorList>
            <person name="Klenk H.-P."/>
        </authorList>
    </citation>
    <scope>NUCLEOTIDE SEQUENCE [LARGE SCALE GENOMIC DNA]</scope>
    <source>
        <strain evidence="5 6">DSM 16932</strain>
    </source>
</reference>
<dbReference type="AlphaFoldDB" id="A0A4Q7M5R2"/>
<dbReference type="GO" id="GO:0000976">
    <property type="term" value="F:transcription cis-regulatory region binding"/>
    <property type="evidence" value="ECO:0007669"/>
    <property type="project" value="TreeGrafter"/>
</dbReference>
<dbReference type="SUPFAM" id="SSF53822">
    <property type="entry name" value="Periplasmic binding protein-like I"/>
    <property type="match status" value="1"/>
</dbReference>
<dbReference type="EMBL" id="SGWX01000001">
    <property type="protein sequence ID" value="RZS62327.1"/>
    <property type="molecule type" value="Genomic_DNA"/>
</dbReference>
<dbReference type="Proteomes" id="UP000293852">
    <property type="component" value="Unassembled WGS sequence"/>
</dbReference>
<dbReference type="SUPFAM" id="SSF47413">
    <property type="entry name" value="lambda repressor-like DNA-binding domains"/>
    <property type="match status" value="1"/>
</dbReference>
<dbReference type="Pfam" id="PF13377">
    <property type="entry name" value="Peripla_BP_3"/>
    <property type="match status" value="1"/>
</dbReference>
<dbReference type="InterPro" id="IPR010982">
    <property type="entry name" value="Lambda_DNA-bd_dom_sf"/>
</dbReference>
<feature type="domain" description="HTH lacI-type" evidence="4">
    <location>
        <begin position="3"/>
        <end position="57"/>
    </location>
</feature>
<dbReference type="Gene3D" id="3.40.50.2300">
    <property type="match status" value="2"/>
</dbReference>
<organism evidence="5 6">
    <name type="scientific">Xylanimonas ulmi</name>
    <dbReference type="NCBI Taxonomy" id="228973"/>
    <lineage>
        <taxon>Bacteria</taxon>
        <taxon>Bacillati</taxon>
        <taxon>Actinomycetota</taxon>
        <taxon>Actinomycetes</taxon>
        <taxon>Micrococcales</taxon>
        <taxon>Promicromonosporaceae</taxon>
        <taxon>Xylanimonas</taxon>
    </lineage>
</organism>
<dbReference type="InterPro" id="IPR028082">
    <property type="entry name" value="Peripla_BP_I"/>
</dbReference>
<dbReference type="Gene3D" id="1.10.260.40">
    <property type="entry name" value="lambda repressor-like DNA-binding domains"/>
    <property type="match status" value="1"/>
</dbReference>
<dbReference type="PROSITE" id="PS00356">
    <property type="entry name" value="HTH_LACI_1"/>
    <property type="match status" value="1"/>
</dbReference>
<gene>
    <name evidence="5" type="ORF">EV386_2659</name>
</gene>
<proteinExistence type="predicted"/>